<evidence type="ECO:0000313" key="4">
    <source>
        <dbReference type="Proteomes" id="UP001230220"/>
    </source>
</evidence>
<dbReference type="InterPro" id="IPR001279">
    <property type="entry name" value="Metallo-B-lactamas"/>
</dbReference>
<evidence type="ECO:0000256" key="1">
    <source>
        <dbReference type="ARBA" id="ARBA00010928"/>
    </source>
</evidence>
<accession>A0ABU0E038</accession>
<dbReference type="InterPro" id="IPR036866">
    <property type="entry name" value="RibonucZ/Hydroxyglut_hydro"/>
</dbReference>
<dbReference type="InterPro" id="IPR036291">
    <property type="entry name" value="NAD(P)-bd_dom_sf"/>
</dbReference>
<dbReference type="SUPFAM" id="SSF51735">
    <property type="entry name" value="NAD(P)-binding Rossmann-fold domains"/>
    <property type="match status" value="1"/>
</dbReference>
<protein>
    <submittedName>
        <fullName evidence="3">Dehydrogenase/glyoxylase-like metal-dependent hydrolase (Beta-lactamase superfamily II)</fullName>
    </submittedName>
</protein>
<dbReference type="Proteomes" id="UP001230220">
    <property type="component" value="Unassembled WGS sequence"/>
</dbReference>
<dbReference type="Pfam" id="PF02894">
    <property type="entry name" value="GFO_IDH_MocA_C"/>
    <property type="match status" value="1"/>
</dbReference>
<dbReference type="PANTHER" id="PTHR43708">
    <property type="entry name" value="CONSERVED EXPRESSED OXIDOREDUCTASE (EUROFUNG)"/>
    <property type="match status" value="1"/>
</dbReference>
<dbReference type="Gene3D" id="3.30.360.10">
    <property type="entry name" value="Dihydrodipicolinate Reductase, domain 2"/>
    <property type="match status" value="1"/>
</dbReference>
<comment type="similarity">
    <text evidence="1">Belongs to the Gfo/Idh/MocA family.</text>
</comment>
<dbReference type="Gene3D" id="3.40.50.720">
    <property type="entry name" value="NAD(P)-binding Rossmann-like Domain"/>
    <property type="match status" value="1"/>
</dbReference>
<dbReference type="InterPro" id="IPR000683">
    <property type="entry name" value="Gfo/Idh/MocA-like_OxRdtase_N"/>
</dbReference>
<gene>
    <name evidence="3" type="ORF">J2S15_000855</name>
</gene>
<dbReference type="SMART" id="SM00849">
    <property type="entry name" value="Lactamase_B"/>
    <property type="match status" value="1"/>
</dbReference>
<sequence length="650" mass="74147">MNEIVKVYEDTYLIKGFGCHCYVLLGNPNIMIDAGCKGDIRYYAEQQLNISITHVINTHSHFDHTGGNGYFDVVYMSEKSSKTAKNYMDENPANLPMNYDITYVSDQDIIDLGSRRLKVIASDVHAEGSIFLYDLDNHLLFTGDEIDSDQILLLPSFAQKEGQFHSYSASSIERFKEMMRTIKQDYPNINYIFTGHNTTPLLSSFIDELIELATRLLGGYIGNEDCSSSTYTKNDSHYPYENAGYRRATYKHASLVYNHNLLWKVDEALEQPIATPLHRLSATTTNYINNNSNIKFGITSYGKITKTHLHALHKMNIQPYSLLTRKADKEKEKIFTHVHTNADSFFDDHLDIVDVCGANYQHFPYALKAIQKGCAVYLEKPIALNINEAKVLLEESQKQQIVNAVALINRFNPIIVLARDLCKSGKLGNIINFKAHFYHNSYNTMNKLMTWRQNFALSGGGAIVDLGVHTIDIVHFLLGNIESVVSTSSTVYNKRYVDDTHTTTEDNDTDEYTAVLMKMENNAIGILESSRISNSIEKDPVIEIFGTKGSAIVYEDEIKWLDIENNAQHNQDDIEPSHFYRYLIDSCLPQTTMNHFETMHYTALHNFLNIYHKKHFFEETPTIKEAYHAQAVLDAILTSWKSGTWEKIQA</sequence>
<name>A0ABU0E038_9FIRM</name>
<proteinExistence type="inferred from homology"/>
<comment type="caution">
    <text evidence="3">The sequence shown here is derived from an EMBL/GenBank/DDBJ whole genome shotgun (WGS) entry which is preliminary data.</text>
</comment>
<dbReference type="RefSeq" id="WP_307405783.1">
    <property type="nucleotide sequence ID" value="NZ_JAUSUR010000001.1"/>
</dbReference>
<dbReference type="InterPro" id="IPR004104">
    <property type="entry name" value="Gfo/Idh/MocA-like_OxRdtase_C"/>
</dbReference>
<reference evidence="3 4" key="1">
    <citation type="submission" date="2023-07" db="EMBL/GenBank/DDBJ databases">
        <title>Genomic Encyclopedia of Type Strains, Phase IV (KMG-IV): sequencing the most valuable type-strain genomes for metagenomic binning, comparative biology and taxonomic classification.</title>
        <authorList>
            <person name="Goeker M."/>
        </authorList>
    </citation>
    <scope>NUCLEOTIDE SEQUENCE [LARGE SCALE GENOMIC DNA]</scope>
    <source>
        <strain evidence="3 4">DSM 16784</strain>
    </source>
</reference>
<dbReference type="EMBL" id="JAUSUR010000001">
    <property type="protein sequence ID" value="MDQ0360124.1"/>
    <property type="molecule type" value="Genomic_DNA"/>
</dbReference>
<dbReference type="InterPro" id="IPR051317">
    <property type="entry name" value="Gfo/Idh/MocA_oxidoreduct"/>
</dbReference>
<keyword evidence="4" id="KW-1185">Reference proteome</keyword>
<organism evidence="3 4">
    <name type="scientific">Breznakia pachnodae</name>
    <dbReference type="NCBI Taxonomy" id="265178"/>
    <lineage>
        <taxon>Bacteria</taxon>
        <taxon>Bacillati</taxon>
        <taxon>Bacillota</taxon>
        <taxon>Erysipelotrichia</taxon>
        <taxon>Erysipelotrichales</taxon>
        <taxon>Erysipelotrichaceae</taxon>
        <taxon>Breznakia</taxon>
    </lineage>
</organism>
<dbReference type="PANTHER" id="PTHR43708:SF8">
    <property type="entry name" value="OXIDOREDUCTASE"/>
    <property type="match status" value="1"/>
</dbReference>
<dbReference type="SUPFAM" id="SSF55347">
    <property type="entry name" value="Glyceraldehyde-3-phosphate dehydrogenase-like, C-terminal domain"/>
    <property type="match status" value="1"/>
</dbReference>
<evidence type="ECO:0000313" key="3">
    <source>
        <dbReference type="EMBL" id="MDQ0360124.1"/>
    </source>
</evidence>
<evidence type="ECO:0000259" key="2">
    <source>
        <dbReference type="SMART" id="SM00849"/>
    </source>
</evidence>
<dbReference type="Pfam" id="PF00753">
    <property type="entry name" value="Lactamase_B"/>
    <property type="match status" value="1"/>
</dbReference>
<dbReference type="Pfam" id="PF01408">
    <property type="entry name" value="GFO_IDH_MocA"/>
    <property type="match status" value="1"/>
</dbReference>
<dbReference type="Gene3D" id="3.60.15.10">
    <property type="entry name" value="Ribonuclease Z/Hydroxyacylglutathione hydrolase-like"/>
    <property type="match status" value="1"/>
</dbReference>
<dbReference type="SUPFAM" id="SSF56281">
    <property type="entry name" value="Metallo-hydrolase/oxidoreductase"/>
    <property type="match status" value="1"/>
</dbReference>
<feature type="domain" description="Metallo-beta-lactamase" evidence="2">
    <location>
        <begin position="18"/>
        <end position="196"/>
    </location>
</feature>